<comment type="caution">
    <text evidence="2">The sequence shown here is derived from an EMBL/GenBank/DDBJ whole genome shotgun (WGS) entry which is preliminary data.</text>
</comment>
<dbReference type="Pfam" id="PF01656">
    <property type="entry name" value="CbiA"/>
    <property type="match status" value="1"/>
</dbReference>
<name>A0A8E2VJH3_9RHOB</name>
<dbReference type="CDD" id="cd02042">
    <property type="entry name" value="ParAB_family"/>
    <property type="match status" value="1"/>
</dbReference>
<dbReference type="SUPFAM" id="SSF52540">
    <property type="entry name" value="P-loop containing nucleoside triphosphate hydrolases"/>
    <property type="match status" value="1"/>
</dbReference>
<dbReference type="PANTHER" id="PTHR13696">
    <property type="entry name" value="P-LOOP CONTAINING NUCLEOSIDE TRIPHOSPHATE HYDROLASE"/>
    <property type="match status" value="1"/>
</dbReference>
<accession>A0A8E2VJH3</accession>
<dbReference type="AlphaFoldDB" id="A0A8E2VJH3"/>
<feature type="domain" description="CobQ/CobB/MinD/ParA nucleotide binding" evidence="1">
    <location>
        <begin position="16"/>
        <end position="194"/>
    </location>
</feature>
<evidence type="ECO:0000313" key="3">
    <source>
        <dbReference type="Proteomes" id="UP000244037"/>
    </source>
</evidence>
<evidence type="ECO:0000313" key="2">
    <source>
        <dbReference type="EMBL" id="PTW47118.1"/>
    </source>
</evidence>
<organism evidence="2 3">
    <name type="scientific">Rhodovulum kholense</name>
    <dbReference type="NCBI Taxonomy" id="453584"/>
    <lineage>
        <taxon>Bacteria</taxon>
        <taxon>Pseudomonadati</taxon>
        <taxon>Pseudomonadota</taxon>
        <taxon>Alphaproteobacteria</taxon>
        <taxon>Rhodobacterales</taxon>
        <taxon>Paracoccaceae</taxon>
        <taxon>Rhodovulum</taxon>
    </lineage>
</organism>
<dbReference type="Proteomes" id="UP000244037">
    <property type="component" value="Unassembled WGS sequence"/>
</dbReference>
<dbReference type="InterPro" id="IPR050678">
    <property type="entry name" value="DNA_Partitioning_ATPase"/>
</dbReference>
<dbReference type="PIRSF" id="PIRSF009320">
    <property type="entry name" value="Nuc_binding_HP_1000"/>
    <property type="match status" value="1"/>
</dbReference>
<keyword evidence="3" id="KW-1185">Reference proteome</keyword>
<sequence>MVGRSKTKGVGMKTVLIANRKGGCGKTTIAVTLAAALADGGWKVALADADPQKSALRWLKRRPAGVPEIRSLDWSAEIGAGKGGKGTDWVIVDAPGAIYDEAAAGLVAEARAVVVPVMPSFFDEDATRRFLKEIAELKRIRKGKVGVELVANRVRPRGRDAHRIRALAEQVGQAPVAEIADRVAYGDLAEQGLTVFDKPQRAYAALRAQWTPLLAALTA</sequence>
<proteinExistence type="predicted"/>
<evidence type="ECO:0000259" key="1">
    <source>
        <dbReference type="Pfam" id="PF01656"/>
    </source>
</evidence>
<dbReference type="Gene3D" id="3.40.50.300">
    <property type="entry name" value="P-loop containing nucleotide triphosphate hydrolases"/>
    <property type="match status" value="1"/>
</dbReference>
<reference evidence="2 3" key="1">
    <citation type="submission" date="2018-04" db="EMBL/GenBank/DDBJ databases">
        <title>Genomic Encyclopedia of Archaeal and Bacterial Type Strains, Phase II (KMG-II): from individual species to whole genera.</title>
        <authorList>
            <person name="Goeker M."/>
        </authorList>
    </citation>
    <scope>NUCLEOTIDE SEQUENCE [LARGE SCALE GENOMIC DNA]</scope>
    <source>
        <strain evidence="2 3">DSM 19783</strain>
    </source>
</reference>
<gene>
    <name evidence="2" type="ORF">C8N38_11087</name>
</gene>
<protein>
    <submittedName>
        <fullName evidence="2">Chromosome partitioning protein</fullName>
    </submittedName>
</protein>
<dbReference type="InterPro" id="IPR027417">
    <property type="entry name" value="P-loop_NTPase"/>
</dbReference>
<dbReference type="InterPro" id="IPR002586">
    <property type="entry name" value="CobQ/CobB/MinD/ParA_Nub-bd_dom"/>
</dbReference>
<dbReference type="EMBL" id="QAYC01000010">
    <property type="protein sequence ID" value="PTW47118.1"/>
    <property type="molecule type" value="Genomic_DNA"/>
</dbReference>
<dbReference type="PANTHER" id="PTHR13696:SF96">
    <property type="entry name" value="COBQ_COBB_MIND_PARA NUCLEOTIDE BINDING DOMAIN-CONTAINING PROTEIN"/>
    <property type="match status" value="1"/>
</dbReference>